<organism evidence="10 11">
    <name type="scientific">Arthrobacter oryzae</name>
    <dbReference type="NCBI Taxonomy" id="409290"/>
    <lineage>
        <taxon>Bacteria</taxon>
        <taxon>Bacillati</taxon>
        <taxon>Actinomycetota</taxon>
        <taxon>Actinomycetes</taxon>
        <taxon>Micrococcales</taxon>
        <taxon>Micrococcaceae</taxon>
        <taxon>Arthrobacter</taxon>
    </lineage>
</organism>
<dbReference type="InterPro" id="IPR000515">
    <property type="entry name" value="MetI-like"/>
</dbReference>
<feature type="transmembrane region" description="Helical" evidence="8">
    <location>
        <begin position="50"/>
        <end position="72"/>
    </location>
</feature>
<evidence type="ECO:0000256" key="1">
    <source>
        <dbReference type="ARBA" id="ARBA00004429"/>
    </source>
</evidence>
<evidence type="ECO:0000256" key="4">
    <source>
        <dbReference type="ARBA" id="ARBA00022519"/>
    </source>
</evidence>
<feature type="domain" description="ABC transmembrane type-1" evidence="9">
    <location>
        <begin position="50"/>
        <end position="238"/>
    </location>
</feature>
<dbReference type="EMBL" id="RBED01000111">
    <property type="protein sequence ID" value="RNL52996.1"/>
    <property type="molecule type" value="Genomic_DNA"/>
</dbReference>
<dbReference type="Pfam" id="PF00528">
    <property type="entry name" value="BPD_transp_1"/>
    <property type="match status" value="1"/>
</dbReference>
<dbReference type="CDD" id="cd06261">
    <property type="entry name" value="TM_PBP2"/>
    <property type="match status" value="1"/>
</dbReference>
<name>A0A3N0BUH9_9MICC</name>
<evidence type="ECO:0000256" key="5">
    <source>
        <dbReference type="ARBA" id="ARBA00022692"/>
    </source>
</evidence>
<reference evidence="10 11" key="1">
    <citation type="submission" date="2018-10" db="EMBL/GenBank/DDBJ databases">
        <title>Genome sequencing of Arthrobacter oryzae TNB02.</title>
        <authorList>
            <person name="Cho Y.-J."/>
            <person name="Cho A."/>
            <person name="Kim O.-S."/>
        </authorList>
    </citation>
    <scope>NUCLEOTIDE SEQUENCE [LARGE SCALE GENOMIC DNA]</scope>
    <source>
        <strain evidence="10 11">TNB02</strain>
    </source>
</reference>
<dbReference type="InterPro" id="IPR035906">
    <property type="entry name" value="MetI-like_sf"/>
</dbReference>
<evidence type="ECO:0000313" key="11">
    <source>
        <dbReference type="Proteomes" id="UP000273807"/>
    </source>
</evidence>
<feature type="transmembrane region" description="Helical" evidence="8">
    <location>
        <begin position="220"/>
        <end position="242"/>
    </location>
</feature>
<dbReference type="Gene3D" id="1.10.3720.10">
    <property type="entry name" value="MetI-like"/>
    <property type="match status" value="1"/>
</dbReference>
<keyword evidence="6 8" id="KW-1133">Transmembrane helix</keyword>
<evidence type="ECO:0000256" key="6">
    <source>
        <dbReference type="ARBA" id="ARBA00022989"/>
    </source>
</evidence>
<keyword evidence="11" id="KW-1185">Reference proteome</keyword>
<dbReference type="PROSITE" id="PS50928">
    <property type="entry name" value="ABC_TM1"/>
    <property type="match status" value="1"/>
</dbReference>
<dbReference type="PANTHER" id="PTHR43357">
    <property type="entry name" value="INNER MEMBRANE ABC TRANSPORTER PERMEASE PROTEIN YDCV"/>
    <property type="match status" value="1"/>
</dbReference>
<evidence type="ECO:0000256" key="2">
    <source>
        <dbReference type="ARBA" id="ARBA00022448"/>
    </source>
</evidence>
<comment type="similarity">
    <text evidence="8">Belongs to the binding-protein-dependent transport system permease family.</text>
</comment>
<keyword evidence="2 8" id="KW-0813">Transport</keyword>
<feature type="transmembrane region" description="Helical" evidence="8">
    <location>
        <begin position="161"/>
        <end position="183"/>
    </location>
</feature>
<protein>
    <submittedName>
        <fullName evidence="10">ABC transporter permease subunit</fullName>
    </submittedName>
</protein>
<evidence type="ECO:0000256" key="7">
    <source>
        <dbReference type="ARBA" id="ARBA00023136"/>
    </source>
</evidence>
<dbReference type="GO" id="GO:0005886">
    <property type="term" value="C:plasma membrane"/>
    <property type="evidence" value="ECO:0007669"/>
    <property type="project" value="UniProtKB-SubCell"/>
</dbReference>
<dbReference type="AlphaFoldDB" id="A0A3N0BUH9"/>
<dbReference type="OrthoDB" id="4219855at2"/>
<dbReference type="SUPFAM" id="SSF161098">
    <property type="entry name" value="MetI-like"/>
    <property type="match status" value="1"/>
</dbReference>
<gene>
    <name evidence="10" type="ORF">D7003_13320</name>
</gene>
<accession>A0A3N0BUH9</accession>
<sequence>MALAVWFLLPLAPLVMWLFADRWAYPAPAPEAWGFDGVRAALAQGAAAAFMQSLGLGLAVSAVATPLGVLAARALTYYRVPFPAFVNAVLFAPLALPAFAAAFGLNVLLLRLHIPPAAGVMLILAVYALPYTTYTMRVAYGAHDLGFEEEARSLGASRRQVLLRVHLPLLAPALARSAFLAFLVGWSDYVITLLVGGGSMVTVPMLVASAASGTGNDAAVAVLSVAAILPPLILLLGVGLFARKPQGDPA</sequence>
<dbReference type="PANTHER" id="PTHR43357:SF4">
    <property type="entry name" value="INNER MEMBRANE ABC TRANSPORTER PERMEASE PROTEIN YDCV"/>
    <property type="match status" value="1"/>
</dbReference>
<evidence type="ECO:0000313" key="10">
    <source>
        <dbReference type="EMBL" id="RNL52996.1"/>
    </source>
</evidence>
<evidence type="ECO:0000256" key="3">
    <source>
        <dbReference type="ARBA" id="ARBA00022475"/>
    </source>
</evidence>
<keyword evidence="4" id="KW-0997">Cell inner membrane</keyword>
<dbReference type="GO" id="GO:0055085">
    <property type="term" value="P:transmembrane transport"/>
    <property type="evidence" value="ECO:0007669"/>
    <property type="project" value="InterPro"/>
</dbReference>
<keyword evidence="5 8" id="KW-0812">Transmembrane</keyword>
<dbReference type="Proteomes" id="UP000273807">
    <property type="component" value="Unassembled WGS sequence"/>
</dbReference>
<proteinExistence type="inferred from homology"/>
<feature type="transmembrane region" description="Helical" evidence="8">
    <location>
        <begin position="117"/>
        <end position="140"/>
    </location>
</feature>
<keyword evidence="7 8" id="KW-0472">Membrane</keyword>
<evidence type="ECO:0000256" key="8">
    <source>
        <dbReference type="RuleBase" id="RU363032"/>
    </source>
</evidence>
<comment type="subcellular location">
    <subcellularLocation>
        <location evidence="1">Cell inner membrane</location>
        <topology evidence="1">Multi-pass membrane protein</topology>
    </subcellularLocation>
    <subcellularLocation>
        <location evidence="8">Cell membrane</location>
        <topology evidence="8">Multi-pass membrane protein</topology>
    </subcellularLocation>
</comment>
<feature type="transmembrane region" description="Helical" evidence="8">
    <location>
        <begin position="189"/>
        <end position="208"/>
    </location>
</feature>
<comment type="caution">
    <text evidence="10">The sequence shown here is derived from an EMBL/GenBank/DDBJ whole genome shotgun (WGS) entry which is preliminary data.</text>
</comment>
<keyword evidence="3" id="KW-1003">Cell membrane</keyword>
<evidence type="ECO:0000259" key="9">
    <source>
        <dbReference type="PROSITE" id="PS50928"/>
    </source>
</evidence>
<feature type="transmembrane region" description="Helical" evidence="8">
    <location>
        <begin position="84"/>
        <end position="105"/>
    </location>
</feature>